<evidence type="ECO:0000313" key="4">
    <source>
        <dbReference type="Proteomes" id="UP000215144"/>
    </source>
</evidence>
<keyword evidence="2" id="KW-0812">Transmembrane</keyword>
<proteinExistence type="predicted"/>
<protein>
    <submittedName>
        <fullName evidence="3">Uncharacterized protein</fullName>
    </submittedName>
</protein>
<evidence type="ECO:0000313" key="3">
    <source>
        <dbReference type="EMBL" id="SNV36695.1"/>
    </source>
</evidence>
<reference evidence="3 4" key="1">
    <citation type="submission" date="2017-06" db="EMBL/GenBank/DDBJ databases">
        <authorList>
            <consortium name="Pathogen Informatics"/>
        </authorList>
    </citation>
    <scope>NUCLEOTIDE SEQUENCE [LARGE SCALE GENOMIC DNA]</scope>
    <source>
        <strain evidence="3 4">NCTC11291</strain>
    </source>
</reference>
<evidence type="ECO:0000256" key="1">
    <source>
        <dbReference type="SAM" id="MobiDB-lite"/>
    </source>
</evidence>
<dbReference type="KEGG" id="saco:SAME_00628"/>
<name>A0A239WQ21_STRAI</name>
<organism evidence="3 4">
    <name type="scientific">Streptococcus acidominimus</name>
    <dbReference type="NCBI Taxonomy" id="1326"/>
    <lineage>
        <taxon>Bacteria</taxon>
        <taxon>Bacillati</taxon>
        <taxon>Bacillota</taxon>
        <taxon>Bacilli</taxon>
        <taxon>Lactobacillales</taxon>
        <taxon>Streptococcaceae</taxon>
        <taxon>Streptococcus</taxon>
    </lineage>
</organism>
<dbReference type="RefSeq" id="WP_000158580.1">
    <property type="nucleotide sequence ID" value="NZ_LT906454.1"/>
</dbReference>
<keyword evidence="2" id="KW-1133">Transmembrane helix</keyword>
<accession>A0A239WQ21</accession>
<keyword evidence="2" id="KW-0472">Membrane</keyword>
<feature type="compositionally biased region" description="Polar residues" evidence="1">
    <location>
        <begin position="46"/>
        <end position="55"/>
    </location>
</feature>
<evidence type="ECO:0000256" key="2">
    <source>
        <dbReference type="SAM" id="Phobius"/>
    </source>
</evidence>
<feature type="region of interest" description="Disordered" evidence="1">
    <location>
        <begin position="35"/>
        <end position="55"/>
    </location>
</feature>
<dbReference type="Proteomes" id="UP000215144">
    <property type="component" value="Chromosome 1"/>
</dbReference>
<sequence>MTIYYILLSTVLGAYAFLGLYLNYMSIRDDIRREKERKAEKKRHSVNTTPLRRNR</sequence>
<gene>
    <name evidence="3" type="ORF">SAMEA4504048_00628</name>
</gene>
<dbReference type="AlphaFoldDB" id="A0A239WQ21"/>
<dbReference type="EMBL" id="LT906454">
    <property type="protein sequence ID" value="SNV36695.1"/>
    <property type="molecule type" value="Genomic_DNA"/>
</dbReference>
<feature type="transmembrane region" description="Helical" evidence="2">
    <location>
        <begin position="6"/>
        <end position="27"/>
    </location>
</feature>